<evidence type="ECO:0000313" key="2">
    <source>
        <dbReference type="Proteomes" id="UP000006051"/>
    </source>
</evidence>
<accession>I4A2T9</accession>
<dbReference type="STRING" id="867902.Ornrh_2141"/>
<organism evidence="1 2">
    <name type="scientific">Ornithobacterium rhinotracheale (strain ATCC 51463 / DSM 15997 / CCUG 23171 / CIP 104009 / LMG 9086)</name>
    <dbReference type="NCBI Taxonomy" id="867902"/>
    <lineage>
        <taxon>Bacteria</taxon>
        <taxon>Pseudomonadati</taxon>
        <taxon>Bacteroidota</taxon>
        <taxon>Flavobacteriia</taxon>
        <taxon>Flavobacteriales</taxon>
        <taxon>Weeksellaceae</taxon>
        <taxon>Ornithobacterium</taxon>
    </lineage>
</organism>
<dbReference type="RefSeq" id="WP_014791791.1">
    <property type="nucleotide sequence ID" value="NC_018016.1"/>
</dbReference>
<reference evidence="1 2" key="1">
    <citation type="submission" date="2012-06" db="EMBL/GenBank/DDBJ databases">
        <title>The complete genome of Ornithobacterium rhinotracheale DSM 15997.</title>
        <authorList>
            <consortium name="US DOE Joint Genome Institute (JGI-PGF)"/>
            <person name="Lucas S."/>
            <person name="Copeland A."/>
            <person name="Lapidus A."/>
            <person name="Goodwin L."/>
            <person name="Pitluck S."/>
            <person name="Peters L."/>
            <person name="Mikhailova N."/>
            <person name="Teshima H."/>
            <person name="Kyrpides N."/>
            <person name="Mavromatis K."/>
            <person name="Pagani I."/>
            <person name="Ivanova N."/>
            <person name="Ovchinnikova G."/>
            <person name="Zeytun A."/>
            <person name="Detter J.C."/>
            <person name="Han C."/>
            <person name="Land M."/>
            <person name="Hauser L."/>
            <person name="Markowitz V."/>
            <person name="Cheng J.-F."/>
            <person name="Hugenholtz P."/>
            <person name="Woyke T."/>
            <person name="Wu D."/>
            <person name="Lang E."/>
            <person name="Kopitz M."/>
            <person name="Brambilla E."/>
            <person name="Klenk H.-P."/>
            <person name="Eisen J.A."/>
        </authorList>
    </citation>
    <scope>NUCLEOTIDE SEQUENCE [LARGE SCALE GENOMIC DNA]</scope>
    <source>
        <strain evidence="2">ATCC 51463 / DSM 15997 / CCUG 23171 / LMG 9086</strain>
    </source>
</reference>
<evidence type="ECO:0008006" key="3">
    <source>
        <dbReference type="Google" id="ProtNLM"/>
    </source>
</evidence>
<sequence length="75" mass="8587">MNKEILIEIVQTKMPFGKYKGVTIADIPVHYLEWFKSKGFPQGKLGILLSTTLEIKSNGLEEIIYNLKKLYGNKD</sequence>
<dbReference type="GeneID" id="97258729"/>
<evidence type="ECO:0000313" key="1">
    <source>
        <dbReference type="EMBL" id="AFL98273.1"/>
    </source>
</evidence>
<dbReference type="HOGENOM" id="CLU_176025_0_0_10"/>
<dbReference type="eggNOG" id="COG3530">
    <property type="taxonomic scope" value="Bacteria"/>
</dbReference>
<dbReference type="GeneID" id="71570221"/>
<dbReference type="EMBL" id="CP003283">
    <property type="protein sequence ID" value="AFL98273.1"/>
    <property type="molecule type" value="Genomic_DNA"/>
</dbReference>
<keyword evidence="2" id="KW-1185">Reference proteome</keyword>
<dbReference type="PATRIC" id="fig|867902.3.peg.2094"/>
<dbReference type="Proteomes" id="UP000006051">
    <property type="component" value="Chromosome"/>
</dbReference>
<name>I4A2T9_ORNRL</name>
<dbReference type="AlphaFoldDB" id="I4A2T9"/>
<gene>
    <name evidence="1" type="ordered locus">Ornrh_2141</name>
</gene>
<proteinExistence type="predicted"/>
<dbReference type="Pfam" id="PF12843">
    <property type="entry name" value="QSregVF_b"/>
    <property type="match status" value="1"/>
</dbReference>
<dbReference type="KEGG" id="orh:Ornrh_2141"/>
<dbReference type="InterPro" id="IPR024530">
    <property type="entry name" value="QSregVF_b"/>
</dbReference>
<protein>
    <recommendedName>
        <fullName evidence="3">DUF3820 family protein</fullName>
    </recommendedName>
</protein>